<dbReference type="PANTHER" id="PTHR24220">
    <property type="entry name" value="IMPORT ATP-BINDING PROTEIN"/>
    <property type="match status" value="1"/>
</dbReference>
<dbReference type="PANTHER" id="PTHR24220:SF86">
    <property type="entry name" value="ABC TRANSPORTER ABCH.1"/>
    <property type="match status" value="1"/>
</dbReference>
<dbReference type="STRING" id="1838286.Verru16b_02628"/>
<gene>
    <name evidence="6" type="primary">macB_14</name>
    <name evidence="6" type="ORF">Verru16b_02628</name>
</gene>
<evidence type="ECO:0000256" key="4">
    <source>
        <dbReference type="ARBA" id="ARBA00038388"/>
    </source>
</evidence>
<dbReference type="AlphaFoldDB" id="A0A1D8AXE5"/>
<keyword evidence="1" id="KW-0813">Transport</keyword>
<dbReference type="RefSeq" id="WP_069962683.1">
    <property type="nucleotide sequence ID" value="NZ_CP016094.1"/>
</dbReference>
<evidence type="ECO:0000256" key="1">
    <source>
        <dbReference type="ARBA" id="ARBA00022448"/>
    </source>
</evidence>
<dbReference type="CDD" id="cd03255">
    <property type="entry name" value="ABC_MJ0796_LolCDE_FtsE"/>
    <property type="match status" value="1"/>
</dbReference>
<evidence type="ECO:0000313" key="7">
    <source>
        <dbReference type="Proteomes" id="UP000095228"/>
    </source>
</evidence>
<dbReference type="SMART" id="SM00382">
    <property type="entry name" value="AAA"/>
    <property type="match status" value="1"/>
</dbReference>
<keyword evidence="2" id="KW-0547">Nucleotide-binding</keyword>
<keyword evidence="6" id="KW-0378">Hydrolase</keyword>
<dbReference type="GO" id="GO:0016887">
    <property type="term" value="F:ATP hydrolysis activity"/>
    <property type="evidence" value="ECO:0007669"/>
    <property type="project" value="InterPro"/>
</dbReference>
<sequence>MSAIVQLEAIHKIYESGEVPVHAVRGVTLDIGAGEFVAIMGASGSGKSTLMNLLGCLDRPTRGRYLLGGTDVSGLDRNQLADLRNQKLGFVFQGFNLLSRTTARENVELPMLYGRRRFSSKEIHDRALRSLDIVGLSPRADHFPSQLSGGQQQRVAIARALINEPQILLADEPTGNLDSKTSVEIMGVFQKLNEQGITIVMVTHELDIAHYCKRNLIMRDGQLVSDTAVAGRLTAAVEMKRILDAEAAAKLTA</sequence>
<organism evidence="6 7">
    <name type="scientific">Lacunisphaera limnophila</name>
    <dbReference type="NCBI Taxonomy" id="1838286"/>
    <lineage>
        <taxon>Bacteria</taxon>
        <taxon>Pseudomonadati</taxon>
        <taxon>Verrucomicrobiota</taxon>
        <taxon>Opitutia</taxon>
        <taxon>Opitutales</taxon>
        <taxon>Opitutaceae</taxon>
        <taxon>Lacunisphaera</taxon>
    </lineage>
</organism>
<feature type="domain" description="ABC transporter" evidence="5">
    <location>
        <begin position="5"/>
        <end position="245"/>
    </location>
</feature>
<dbReference type="GO" id="GO:0098796">
    <property type="term" value="C:membrane protein complex"/>
    <property type="evidence" value="ECO:0007669"/>
    <property type="project" value="UniProtKB-ARBA"/>
</dbReference>
<dbReference type="InterPro" id="IPR003593">
    <property type="entry name" value="AAA+_ATPase"/>
</dbReference>
<dbReference type="GO" id="GO:0005886">
    <property type="term" value="C:plasma membrane"/>
    <property type="evidence" value="ECO:0007669"/>
    <property type="project" value="TreeGrafter"/>
</dbReference>
<dbReference type="InterPro" id="IPR003439">
    <property type="entry name" value="ABC_transporter-like_ATP-bd"/>
</dbReference>
<reference evidence="6 7" key="1">
    <citation type="submission" date="2016-06" db="EMBL/GenBank/DDBJ databases">
        <title>Three novel species with peptidoglycan cell walls form the new genus Lacunisphaera gen. nov. in the family Opitutaceae of the verrucomicrobial subdivision 4.</title>
        <authorList>
            <person name="Rast P."/>
            <person name="Gloeckner I."/>
            <person name="Jogler M."/>
            <person name="Boedeker C."/>
            <person name="Jeske O."/>
            <person name="Wiegand S."/>
            <person name="Reinhardt R."/>
            <person name="Schumann P."/>
            <person name="Rohde M."/>
            <person name="Spring S."/>
            <person name="Gloeckner F.O."/>
            <person name="Jogler C."/>
        </authorList>
    </citation>
    <scope>NUCLEOTIDE SEQUENCE [LARGE SCALE GENOMIC DNA]</scope>
    <source>
        <strain evidence="6 7">IG16b</strain>
    </source>
</reference>
<dbReference type="OrthoDB" id="9802264at2"/>
<evidence type="ECO:0000259" key="5">
    <source>
        <dbReference type="PROSITE" id="PS50893"/>
    </source>
</evidence>
<dbReference type="InterPro" id="IPR015854">
    <property type="entry name" value="ABC_transpr_LolD-like"/>
</dbReference>
<keyword evidence="3 6" id="KW-0067">ATP-binding</keyword>
<dbReference type="Pfam" id="PF00005">
    <property type="entry name" value="ABC_tran"/>
    <property type="match status" value="1"/>
</dbReference>
<name>A0A1D8AXE5_9BACT</name>
<dbReference type="FunFam" id="3.40.50.300:FF:000032">
    <property type="entry name" value="Export ABC transporter ATP-binding protein"/>
    <property type="match status" value="1"/>
</dbReference>
<evidence type="ECO:0000313" key="6">
    <source>
        <dbReference type="EMBL" id="AOS45547.1"/>
    </source>
</evidence>
<evidence type="ECO:0000256" key="2">
    <source>
        <dbReference type="ARBA" id="ARBA00022741"/>
    </source>
</evidence>
<dbReference type="PROSITE" id="PS50893">
    <property type="entry name" value="ABC_TRANSPORTER_2"/>
    <property type="match status" value="1"/>
</dbReference>
<dbReference type="EC" id="3.6.3.-" evidence="6"/>
<protein>
    <submittedName>
        <fullName evidence="6">Macrolide export ATP-binding/permease protein MacB</fullName>
        <ecNumber evidence="6">3.6.3.-</ecNumber>
    </submittedName>
</protein>
<proteinExistence type="inferred from homology"/>
<dbReference type="GO" id="GO:0005524">
    <property type="term" value="F:ATP binding"/>
    <property type="evidence" value="ECO:0007669"/>
    <property type="project" value="UniProtKB-KW"/>
</dbReference>
<evidence type="ECO:0000256" key="3">
    <source>
        <dbReference type="ARBA" id="ARBA00022840"/>
    </source>
</evidence>
<dbReference type="PROSITE" id="PS00211">
    <property type="entry name" value="ABC_TRANSPORTER_1"/>
    <property type="match status" value="1"/>
</dbReference>
<dbReference type="InterPro" id="IPR017871">
    <property type="entry name" value="ABC_transporter-like_CS"/>
</dbReference>
<dbReference type="InterPro" id="IPR017911">
    <property type="entry name" value="MacB-like_ATP-bd"/>
</dbReference>
<dbReference type="Gene3D" id="3.40.50.300">
    <property type="entry name" value="P-loop containing nucleotide triphosphate hydrolases"/>
    <property type="match status" value="1"/>
</dbReference>
<dbReference type="SUPFAM" id="SSF52540">
    <property type="entry name" value="P-loop containing nucleoside triphosphate hydrolases"/>
    <property type="match status" value="1"/>
</dbReference>
<dbReference type="InterPro" id="IPR027417">
    <property type="entry name" value="P-loop_NTPase"/>
</dbReference>
<keyword evidence="7" id="KW-1185">Reference proteome</keyword>
<dbReference type="Proteomes" id="UP000095228">
    <property type="component" value="Chromosome"/>
</dbReference>
<dbReference type="EMBL" id="CP016094">
    <property type="protein sequence ID" value="AOS45547.1"/>
    <property type="molecule type" value="Genomic_DNA"/>
</dbReference>
<dbReference type="KEGG" id="obg:Verru16b_02628"/>
<accession>A0A1D8AXE5</accession>
<dbReference type="GO" id="GO:0022857">
    <property type="term" value="F:transmembrane transporter activity"/>
    <property type="evidence" value="ECO:0007669"/>
    <property type="project" value="TreeGrafter"/>
</dbReference>
<comment type="similarity">
    <text evidence="4">Belongs to the ABC transporter superfamily. Macrolide exporter (TC 3.A.1.122) family.</text>
</comment>